<evidence type="ECO:0000256" key="1">
    <source>
        <dbReference type="ARBA" id="ARBA00023015"/>
    </source>
</evidence>
<dbReference type="OrthoDB" id="2388018at2"/>
<dbReference type="PANTHER" id="PTHR30055:SF234">
    <property type="entry name" value="HTH-TYPE TRANSCRIPTIONAL REGULATOR BETI"/>
    <property type="match status" value="1"/>
</dbReference>
<organism evidence="6 7">
    <name type="scientific">Evansella caseinilytica</name>
    <dbReference type="NCBI Taxonomy" id="1503961"/>
    <lineage>
        <taxon>Bacteria</taxon>
        <taxon>Bacillati</taxon>
        <taxon>Bacillota</taxon>
        <taxon>Bacilli</taxon>
        <taxon>Bacillales</taxon>
        <taxon>Bacillaceae</taxon>
        <taxon>Evansella</taxon>
    </lineage>
</organism>
<feature type="domain" description="HTH tetR-type" evidence="5">
    <location>
        <begin position="10"/>
        <end position="68"/>
    </location>
</feature>
<dbReference type="InterPro" id="IPR001647">
    <property type="entry name" value="HTH_TetR"/>
</dbReference>
<reference evidence="7" key="1">
    <citation type="submission" date="2016-10" db="EMBL/GenBank/DDBJ databases">
        <authorList>
            <person name="Varghese N."/>
            <person name="Submissions S."/>
        </authorList>
    </citation>
    <scope>NUCLEOTIDE SEQUENCE [LARGE SCALE GENOMIC DNA]</scope>
    <source>
        <strain evidence="7">SP</strain>
    </source>
</reference>
<evidence type="ECO:0000259" key="5">
    <source>
        <dbReference type="PROSITE" id="PS50977"/>
    </source>
</evidence>
<dbReference type="STRING" id="1503961.SAMN05421736_101693"/>
<dbReference type="SUPFAM" id="SSF46689">
    <property type="entry name" value="Homeodomain-like"/>
    <property type="match status" value="1"/>
</dbReference>
<dbReference type="PROSITE" id="PS00356">
    <property type="entry name" value="HTH_LACI_1"/>
    <property type="match status" value="1"/>
</dbReference>
<dbReference type="AlphaFoldDB" id="A0A1H3I448"/>
<keyword evidence="2 4" id="KW-0238">DNA-binding</keyword>
<evidence type="ECO:0000313" key="7">
    <source>
        <dbReference type="Proteomes" id="UP000198935"/>
    </source>
</evidence>
<dbReference type="GO" id="GO:0000976">
    <property type="term" value="F:transcription cis-regulatory region binding"/>
    <property type="evidence" value="ECO:0007669"/>
    <property type="project" value="TreeGrafter"/>
</dbReference>
<dbReference type="Pfam" id="PF00440">
    <property type="entry name" value="TetR_N"/>
    <property type="match status" value="1"/>
</dbReference>
<keyword evidence="7" id="KW-1185">Reference proteome</keyword>
<dbReference type="EMBL" id="FNPI01000001">
    <property type="protein sequence ID" value="SDY21824.1"/>
    <property type="molecule type" value="Genomic_DNA"/>
</dbReference>
<dbReference type="Proteomes" id="UP000198935">
    <property type="component" value="Unassembled WGS sequence"/>
</dbReference>
<dbReference type="GO" id="GO:0003700">
    <property type="term" value="F:DNA-binding transcription factor activity"/>
    <property type="evidence" value="ECO:0007669"/>
    <property type="project" value="TreeGrafter"/>
</dbReference>
<feature type="DNA-binding region" description="H-T-H motif" evidence="4">
    <location>
        <begin position="31"/>
        <end position="50"/>
    </location>
</feature>
<gene>
    <name evidence="6" type="ORF">SAMN05421736_101693</name>
</gene>
<dbReference type="Gene3D" id="1.10.357.10">
    <property type="entry name" value="Tetracycline Repressor, domain 2"/>
    <property type="match status" value="1"/>
</dbReference>
<evidence type="ECO:0000313" key="6">
    <source>
        <dbReference type="EMBL" id="SDY21824.1"/>
    </source>
</evidence>
<keyword evidence="3" id="KW-0804">Transcription</keyword>
<dbReference type="InterPro" id="IPR009057">
    <property type="entry name" value="Homeodomain-like_sf"/>
</dbReference>
<evidence type="ECO:0000256" key="2">
    <source>
        <dbReference type="ARBA" id="ARBA00023125"/>
    </source>
</evidence>
<sequence length="191" mass="21526">MKNAMSPAKKARFKAILDATTRLLVEKPTASMSEIAEYAGVGVATLHRYVESREKLMLHLGHQAIQLVSETIEEIPADEENDETYISQLVEALVPLGDKIYFLGHDASVYYNKELEAAYEKLRTPVKQVIQRLQEKGEFSQAVSSEWILNVLDSLLFLTWQQVREGHIAEKSAASLVLNTFYHGFKASGRK</sequence>
<proteinExistence type="predicted"/>
<dbReference type="InterPro" id="IPR050109">
    <property type="entry name" value="HTH-type_TetR-like_transc_reg"/>
</dbReference>
<dbReference type="PROSITE" id="PS50977">
    <property type="entry name" value="HTH_TETR_2"/>
    <property type="match status" value="1"/>
</dbReference>
<name>A0A1H3I448_9BACI</name>
<dbReference type="PANTHER" id="PTHR30055">
    <property type="entry name" value="HTH-TYPE TRANSCRIPTIONAL REGULATOR RUTR"/>
    <property type="match status" value="1"/>
</dbReference>
<keyword evidence="1" id="KW-0805">Transcription regulation</keyword>
<evidence type="ECO:0000256" key="4">
    <source>
        <dbReference type="PROSITE-ProRule" id="PRU00335"/>
    </source>
</evidence>
<evidence type="ECO:0000256" key="3">
    <source>
        <dbReference type="ARBA" id="ARBA00023163"/>
    </source>
</evidence>
<protein>
    <submittedName>
        <fullName evidence="6">DNA-binding transcriptional regulator, AcrR family</fullName>
    </submittedName>
</protein>
<accession>A0A1H3I448</accession>